<name>I2Q1H9_9BACT</name>
<dbReference type="HOGENOM" id="CLU_2582675_0_0_7"/>
<evidence type="ECO:0000313" key="1">
    <source>
        <dbReference type="EMBL" id="EIG53635.1"/>
    </source>
</evidence>
<dbReference type="AlphaFoldDB" id="I2Q1H9"/>
<dbReference type="EMBL" id="JH600068">
    <property type="protein sequence ID" value="EIG53635.1"/>
    <property type="molecule type" value="Genomic_DNA"/>
</dbReference>
<sequence>MSGEQRKPLTPTKPVGVELVFLYPCPFCQREVPVVAPTKPTMIACDACRGRFPIVPVDDRSVRFVKLMLAGGKAAVDPDFL</sequence>
<accession>I2Q1H9</accession>
<protein>
    <submittedName>
        <fullName evidence="1">Uncharacterized protein</fullName>
    </submittedName>
</protein>
<gene>
    <name evidence="1" type="ORF">DesU5LDRAFT_1962</name>
</gene>
<dbReference type="eggNOG" id="ENOG50345RY">
    <property type="taxonomic scope" value="Bacteria"/>
</dbReference>
<proteinExistence type="predicted"/>
<organism evidence="1">
    <name type="scientific">Desulfovibrio sp. U5L</name>
    <dbReference type="NCBI Taxonomy" id="596152"/>
    <lineage>
        <taxon>Bacteria</taxon>
        <taxon>Pseudomonadati</taxon>
        <taxon>Thermodesulfobacteriota</taxon>
        <taxon>Desulfovibrionia</taxon>
        <taxon>Desulfovibrionales</taxon>
        <taxon>Desulfovibrionaceae</taxon>
        <taxon>Desulfovibrio</taxon>
    </lineage>
</organism>
<dbReference type="OrthoDB" id="5459098at2"/>
<reference evidence="1" key="1">
    <citation type="submission" date="2011-11" db="EMBL/GenBank/DDBJ databases">
        <title>Improved High-Quality Draft sequence of Desulfovibrio sp. U5L.</title>
        <authorList>
            <consortium name="US DOE Joint Genome Institute"/>
            <person name="Lucas S."/>
            <person name="Han J."/>
            <person name="Lapidus A."/>
            <person name="Cheng J.-F."/>
            <person name="Goodwin L."/>
            <person name="Pitluck S."/>
            <person name="Peters L."/>
            <person name="Ovchinnikova G."/>
            <person name="Held B."/>
            <person name="Detter J.C."/>
            <person name="Han C."/>
            <person name="Tapia R."/>
            <person name="Land M."/>
            <person name="Hauser L."/>
            <person name="Kyrpides N."/>
            <person name="Ivanova N."/>
            <person name="Pagani I."/>
            <person name="Gabster J."/>
            <person name="Walker C."/>
            <person name="Stolyar S."/>
            <person name="Stahl D."/>
            <person name="Arkin A."/>
            <person name="Dehal P."/>
            <person name="Hazen T."/>
            <person name="Woyke T."/>
        </authorList>
    </citation>
    <scope>NUCLEOTIDE SEQUENCE [LARGE SCALE GENOMIC DNA]</scope>
    <source>
        <strain evidence="1">U5L</strain>
    </source>
</reference>
<dbReference type="STRING" id="596152.DesU5LDRAFT_1962"/>